<accession>A0A8E0VJ15</accession>
<dbReference type="SUPFAM" id="SSF55550">
    <property type="entry name" value="SH2 domain"/>
    <property type="match status" value="2"/>
</dbReference>
<feature type="region of interest" description="Disordered" evidence="6">
    <location>
        <begin position="130"/>
        <end position="158"/>
    </location>
</feature>
<dbReference type="PROSITE" id="PS50001">
    <property type="entry name" value="SH2"/>
    <property type="match status" value="2"/>
</dbReference>
<sequence>MLPSPFQTDQENNNLPNRTQLNPPILPRLRCSSALYPGSDPQGPSVSPDIRPFSAPVDTSAREENLERDCWQHKLVRVSVSYPRLCALCQDYVISPRCVIHHCTQCKILLHGVCAKQSVRSHHPPCHRMEEEHITRGSQAGDPSDAVDADSPISPSAWCSTSKQVLNGTQPMAGEESVTQSSGETLDLLSSDNKPSNAGDTSSMWSFSASTPMLEHNFQLTSFTEEVACFVCGLPLLGKLIPYKGIYFEVGLEDQPLDPNTKVPIFLLTCTSQIERIANESLAEAEKNPAAQPVNLVAVYQQSASASTLAELYSTFASRLPLLESEPLDVVRLAQLVKAFLRELPRAVIPEQYYQAFCDLATKADDTAADRTRAVHEFLATLPQSHRICLCHVMNHLDFVWSHQRKLRDYLNTNDPDRGLSQFGHGNTTTSSSCTGSGLSVSWWCRAQNNYLTQPNNWLLVFRQILIRPPWHLVSHIATKLSLHLQALNVVFYALAKSLPPSAAPVRRTSPSSPAVFRPRLPSSLSGSLTNVNARISASDTEYGAVSMPSPAVSFSTPPGPTVDTPPTPRSVAENKRDLCTREWYWGDVTQAEVREIMDGLADGYFLVRDASSRSAGAFTLAVRWHGENKLNRIYHRGDYFGVVDPPAPVFRLVSELIDYYRTHGPKPGEHTGMQLLCPISHRHHQMLRAPSQPARVSAPSSPTGTSERSSFPDSSQCSLTGPGQLLLRKELSSDLFRAGAKLGECESRFAKLVDEMGKAETAKKEAIVLLKGEQKLREWLATQLQRLDEYTLPQEDTAKVTVAARMIGRVFTNNFLLQCFLFQYLITELIRLYSKPVATASSFPSPLSGRFDRRAQLVGHRAKLTERLRELESQIVKNTEQRRIQSVKHRLLSEKQVCMMLERRKLRRRFQEIRRDLKNQGVQDDAIFNRSSGPPSSESLDRSNKDRQFNSLPRTRTPRSTSPEMQPVPGMEASQVIRNRSSSSIHIASSDIGNRSAWFVRSISRDQVEEVLASKPVGTFLIRHATDGRRLALGVRLANSVQHCLIYQENGKFGFIKSSCSFDTLEDLVRYYHVNSLSQHNLMLNTTLRYPVNST</sequence>
<dbReference type="SMART" id="SM00252">
    <property type="entry name" value="SH2"/>
    <property type="match status" value="2"/>
</dbReference>
<evidence type="ECO:0000256" key="2">
    <source>
        <dbReference type="ARBA" id="ARBA00022833"/>
    </source>
</evidence>
<dbReference type="PANTHER" id="PTHR10155:SF10">
    <property type="entry name" value="PI3K21B, ISOFORM B"/>
    <property type="match status" value="1"/>
</dbReference>
<feature type="domain" description="Rho-GAP" evidence="9">
    <location>
        <begin position="250"/>
        <end position="474"/>
    </location>
</feature>
<feature type="compositionally biased region" description="Polar residues" evidence="6">
    <location>
        <begin position="930"/>
        <end position="939"/>
    </location>
</feature>
<feature type="region of interest" description="Disordered" evidence="6">
    <location>
        <begin position="37"/>
        <end position="56"/>
    </location>
</feature>
<evidence type="ECO:0000259" key="7">
    <source>
        <dbReference type="PROSITE" id="PS50001"/>
    </source>
</evidence>
<dbReference type="Gene3D" id="1.10.555.10">
    <property type="entry name" value="Rho GTPase activation protein"/>
    <property type="match status" value="1"/>
</dbReference>
<proteinExistence type="predicted"/>
<evidence type="ECO:0000256" key="5">
    <source>
        <dbReference type="SAM" id="Coils"/>
    </source>
</evidence>
<feature type="region of interest" description="Disordered" evidence="6">
    <location>
        <begin position="171"/>
        <end position="203"/>
    </location>
</feature>
<feature type="region of interest" description="Disordered" evidence="6">
    <location>
        <begin position="688"/>
        <end position="719"/>
    </location>
</feature>
<dbReference type="InterPro" id="IPR000980">
    <property type="entry name" value="SH2"/>
</dbReference>
<evidence type="ECO:0000259" key="8">
    <source>
        <dbReference type="PROSITE" id="PS50081"/>
    </source>
</evidence>
<dbReference type="EMBL" id="LUCM01003034">
    <property type="protein sequence ID" value="KAA0196418.1"/>
    <property type="molecule type" value="Genomic_DNA"/>
</dbReference>
<dbReference type="SMART" id="SM00324">
    <property type="entry name" value="RhoGAP"/>
    <property type="match status" value="1"/>
</dbReference>
<comment type="caution">
    <text evidence="10">The sequence shown here is derived from an EMBL/GenBank/DDBJ whole genome shotgun (WGS) entry which is preliminary data.</text>
</comment>
<evidence type="ECO:0000313" key="10">
    <source>
        <dbReference type="EMBL" id="KAA0196418.1"/>
    </source>
</evidence>
<reference evidence="10" key="1">
    <citation type="submission" date="2019-05" db="EMBL/GenBank/DDBJ databases">
        <title>Annotation for the trematode Fasciolopsis buski.</title>
        <authorList>
            <person name="Choi Y.-J."/>
        </authorList>
    </citation>
    <scope>NUCLEOTIDE SEQUENCE</scope>
    <source>
        <strain evidence="10">HT</strain>
        <tissue evidence="10">Whole worm</tissue>
    </source>
</reference>
<dbReference type="GO" id="GO:0005942">
    <property type="term" value="C:phosphatidylinositol 3-kinase complex"/>
    <property type="evidence" value="ECO:0007669"/>
    <property type="project" value="TreeGrafter"/>
</dbReference>
<dbReference type="PROSITE" id="PS50081">
    <property type="entry name" value="ZF_DAG_PE_2"/>
    <property type="match status" value="1"/>
</dbReference>
<dbReference type="InterPro" id="IPR008936">
    <property type="entry name" value="Rho_GTPase_activation_prot"/>
</dbReference>
<feature type="compositionally biased region" description="Polar residues" evidence="6">
    <location>
        <begin position="177"/>
        <end position="203"/>
    </location>
</feature>
<dbReference type="OrthoDB" id="3175255at2759"/>
<keyword evidence="3 4" id="KW-0727">SH2 domain</keyword>
<protein>
    <submittedName>
        <fullName evidence="10">P55G</fullName>
    </submittedName>
</protein>
<dbReference type="AlphaFoldDB" id="A0A8E0VJ15"/>
<evidence type="ECO:0000259" key="9">
    <source>
        <dbReference type="PROSITE" id="PS50238"/>
    </source>
</evidence>
<feature type="compositionally biased region" description="Polar residues" evidence="6">
    <location>
        <begin position="950"/>
        <end position="965"/>
    </location>
</feature>
<dbReference type="InterPro" id="IPR000198">
    <property type="entry name" value="RhoGAP_dom"/>
</dbReference>
<dbReference type="GO" id="GO:0046935">
    <property type="term" value="F:1-phosphatidylinositol-3-kinase regulator activity"/>
    <property type="evidence" value="ECO:0007669"/>
    <property type="project" value="TreeGrafter"/>
</dbReference>
<dbReference type="PROSITE" id="PS50238">
    <property type="entry name" value="RHOGAP"/>
    <property type="match status" value="1"/>
</dbReference>
<keyword evidence="5" id="KW-0175">Coiled coil</keyword>
<organism evidence="10 11">
    <name type="scientific">Fasciolopsis buskii</name>
    <dbReference type="NCBI Taxonomy" id="27845"/>
    <lineage>
        <taxon>Eukaryota</taxon>
        <taxon>Metazoa</taxon>
        <taxon>Spiralia</taxon>
        <taxon>Lophotrochozoa</taxon>
        <taxon>Platyhelminthes</taxon>
        <taxon>Trematoda</taxon>
        <taxon>Digenea</taxon>
        <taxon>Plagiorchiida</taxon>
        <taxon>Echinostomata</taxon>
        <taxon>Echinostomatoidea</taxon>
        <taxon>Fasciolidae</taxon>
        <taxon>Fasciolopsis</taxon>
    </lineage>
</organism>
<dbReference type="Gene3D" id="3.30.505.10">
    <property type="entry name" value="SH2 domain"/>
    <property type="match status" value="2"/>
</dbReference>
<evidence type="ECO:0000313" key="11">
    <source>
        <dbReference type="Proteomes" id="UP000728185"/>
    </source>
</evidence>
<dbReference type="PRINTS" id="PR00401">
    <property type="entry name" value="SH2DOMAIN"/>
</dbReference>
<feature type="region of interest" description="Disordered" evidence="6">
    <location>
        <begin position="1"/>
        <end position="24"/>
    </location>
</feature>
<dbReference type="InterPro" id="IPR046349">
    <property type="entry name" value="C1-like_sf"/>
</dbReference>
<dbReference type="InterPro" id="IPR002219">
    <property type="entry name" value="PKC_DAG/PE"/>
</dbReference>
<name>A0A8E0VJ15_9TREM</name>
<feature type="domain" description="SH2" evidence="7">
    <location>
        <begin position="999"/>
        <end position="1093"/>
    </location>
</feature>
<feature type="compositionally biased region" description="Polar residues" evidence="6">
    <location>
        <begin position="1"/>
        <end position="22"/>
    </location>
</feature>
<dbReference type="PANTHER" id="PTHR10155">
    <property type="entry name" value="PHOSPHATIDYLINOSITOL 3-KINASE REGULATORY SUBUNIT"/>
    <property type="match status" value="1"/>
</dbReference>
<dbReference type="SUPFAM" id="SSF57889">
    <property type="entry name" value="Cysteine-rich domain"/>
    <property type="match status" value="1"/>
</dbReference>
<evidence type="ECO:0000256" key="1">
    <source>
        <dbReference type="ARBA" id="ARBA00022723"/>
    </source>
</evidence>
<feature type="compositionally biased region" description="Pro residues" evidence="6">
    <location>
        <begin position="558"/>
        <end position="569"/>
    </location>
</feature>
<dbReference type="Pfam" id="PF00017">
    <property type="entry name" value="SH2"/>
    <property type="match status" value="2"/>
</dbReference>
<dbReference type="SUPFAM" id="SSF48350">
    <property type="entry name" value="GTPase activation domain, GAP"/>
    <property type="match status" value="1"/>
</dbReference>
<evidence type="ECO:0000256" key="4">
    <source>
        <dbReference type="PROSITE-ProRule" id="PRU00191"/>
    </source>
</evidence>
<evidence type="ECO:0000256" key="3">
    <source>
        <dbReference type="ARBA" id="ARBA00022999"/>
    </source>
</evidence>
<gene>
    <name evidence="10" type="ORF">FBUS_02392</name>
</gene>
<feature type="region of interest" description="Disordered" evidence="6">
    <location>
        <begin position="549"/>
        <end position="573"/>
    </location>
</feature>
<feature type="compositionally biased region" description="Polar residues" evidence="6">
    <location>
        <begin position="699"/>
        <end position="719"/>
    </location>
</feature>
<dbReference type="Pfam" id="PF00620">
    <property type="entry name" value="RhoGAP"/>
    <property type="match status" value="1"/>
</dbReference>
<dbReference type="GO" id="GO:0046872">
    <property type="term" value="F:metal ion binding"/>
    <property type="evidence" value="ECO:0007669"/>
    <property type="project" value="UniProtKB-KW"/>
</dbReference>
<dbReference type="InterPro" id="IPR036860">
    <property type="entry name" value="SH2_dom_sf"/>
</dbReference>
<evidence type="ECO:0000256" key="6">
    <source>
        <dbReference type="SAM" id="MobiDB-lite"/>
    </source>
</evidence>
<keyword evidence="11" id="KW-1185">Reference proteome</keyword>
<dbReference type="CDD" id="cd00159">
    <property type="entry name" value="RhoGAP"/>
    <property type="match status" value="1"/>
</dbReference>
<keyword evidence="2" id="KW-0862">Zinc</keyword>
<feature type="domain" description="SH2" evidence="7">
    <location>
        <begin position="584"/>
        <end position="680"/>
    </location>
</feature>
<keyword evidence="1" id="KW-0479">Metal-binding</keyword>
<dbReference type="Proteomes" id="UP000728185">
    <property type="component" value="Unassembled WGS sequence"/>
</dbReference>
<feature type="compositionally biased region" description="Basic and acidic residues" evidence="6">
    <location>
        <begin position="940"/>
        <end position="949"/>
    </location>
</feature>
<dbReference type="GO" id="GO:0008286">
    <property type="term" value="P:insulin receptor signaling pathway"/>
    <property type="evidence" value="ECO:0007669"/>
    <property type="project" value="TreeGrafter"/>
</dbReference>
<dbReference type="GO" id="GO:0046854">
    <property type="term" value="P:phosphatidylinositol phosphate biosynthetic process"/>
    <property type="evidence" value="ECO:0007669"/>
    <property type="project" value="TreeGrafter"/>
</dbReference>
<feature type="coiled-coil region" evidence="5">
    <location>
        <begin position="855"/>
        <end position="882"/>
    </location>
</feature>
<feature type="region of interest" description="Disordered" evidence="6">
    <location>
        <begin position="925"/>
        <end position="970"/>
    </location>
</feature>
<feature type="domain" description="Phorbol-ester/DAG-type" evidence="8">
    <location>
        <begin position="72"/>
        <end position="126"/>
    </location>
</feature>